<evidence type="ECO:0000256" key="1">
    <source>
        <dbReference type="SAM" id="MobiDB-lite"/>
    </source>
</evidence>
<protein>
    <submittedName>
        <fullName evidence="2">DUF3489 domain-containing protein</fullName>
    </submittedName>
</protein>
<dbReference type="Pfam" id="PF11994">
    <property type="entry name" value="DUF3489"/>
    <property type="match status" value="1"/>
</dbReference>
<proteinExistence type="predicted"/>
<dbReference type="RefSeq" id="WP_188236036.1">
    <property type="nucleotide sequence ID" value="NZ_JBANRN010000026.1"/>
</dbReference>
<comment type="caution">
    <text evidence="2">The sequence shown here is derived from an EMBL/GenBank/DDBJ whole genome shotgun (WGS) entry which is preliminary data.</text>
</comment>
<sequence length="235" mass="24505">MKLSDTQLVVLAAAAQREDGNLLPLPASLSGGLRARNAARVVEALKRRGLIAETVTKSWAKADPACNAFWRNDEDGRATLLHITHAGLAAIGIAPEPEPDGPQETSAAPDAAAPTATGCPHCDGAGRHRHQAGTELEHTTRCHVCDPEPETATVNAPPAAAPPRRVRQGTKQAALIAMLEAPEGASVAEISAALGWQPHTVRAALSHALPRRLGLAVSSQKEEGRGRVYRLAAAG</sequence>
<accession>A0ABV7ED97</accession>
<dbReference type="Proteomes" id="UP001595378">
    <property type="component" value="Unassembled WGS sequence"/>
</dbReference>
<evidence type="ECO:0000313" key="3">
    <source>
        <dbReference type="Proteomes" id="UP001595378"/>
    </source>
</evidence>
<organism evidence="2 3">
    <name type="scientific">Alteraurantiacibacter lauratis</name>
    <dbReference type="NCBI Taxonomy" id="2054627"/>
    <lineage>
        <taxon>Bacteria</taxon>
        <taxon>Pseudomonadati</taxon>
        <taxon>Pseudomonadota</taxon>
        <taxon>Alphaproteobacteria</taxon>
        <taxon>Sphingomonadales</taxon>
        <taxon>Erythrobacteraceae</taxon>
        <taxon>Alteraurantiacibacter</taxon>
    </lineage>
</organism>
<dbReference type="InterPro" id="IPR021880">
    <property type="entry name" value="DUF3489"/>
</dbReference>
<dbReference type="EMBL" id="JBHRSU010000018">
    <property type="protein sequence ID" value="MFC3100593.1"/>
    <property type="molecule type" value="Genomic_DNA"/>
</dbReference>
<gene>
    <name evidence="2" type="ORF">ACFODK_06805</name>
</gene>
<name>A0ABV7ED97_9SPHN</name>
<reference evidence="3" key="1">
    <citation type="journal article" date="2019" name="Int. J. Syst. Evol. Microbiol.">
        <title>The Global Catalogue of Microorganisms (GCM) 10K type strain sequencing project: providing services to taxonomists for standard genome sequencing and annotation.</title>
        <authorList>
            <consortium name="The Broad Institute Genomics Platform"/>
            <consortium name="The Broad Institute Genome Sequencing Center for Infectious Disease"/>
            <person name="Wu L."/>
            <person name="Ma J."/>
        </authorList>
    </citation>
    <scope>NUCLEOTIDE SEQUENCE [LARGE SCALE GENOMIC DNA]</scope>
    <source>
        <strain evidence="3">KCTC 52606</strain>
    </source>
</reference>
<keyword evidence="3" id="KW-1185">Reference proteome</keyword>
<evidence type="ECO:0000313" key="2">
    <source>
        <dbReference type="EMBL" id="MFC3100593.1"/>
    </source>
</evidence>
<feature type="region of interest" description="Disordered" evidence="1">
    <location>
        <begin position="94"/>
        <end position="114"/>
    </location>
</feature>